<sequence length="129" mass="14214">KARVAKVTEPQSAVGAAQQVVGLDVPVHETPRVEPSGQVAQFVDKRHTFRAGLDGRGNDRRLEGHDESSDLLLPLMVVAAQVRYAAVPRLLHDLDFARHGRGIGRVWLFAHKTFHIPTARATECLLAMH</sequence>
<accession>A0AAD2HT67</accession>
<keyword evidence="2" id="KW-1185">Reference proteome</keyword>
<organism evidence="1 2">
    <name type="scientific">Mycena citricolor</name>
    <dbReference type="NCBI Taxonomy" id="2018698"/>
    <lineage>
        <taxon>Eukaryota</taxon>
        <taxon>Fungi</taxon>
        <taxon>Dikarya</taxon>
        <taxon>Basidiomycota</taxon>
        <taxon>Agaricomycotina</taxon>
        <taxon>Agaricomycetes</taxon>
        <taxon>Agaricomycetidae</taxon>
        <taxon>Agaricales</taxon>
        <taxon>Marasmiineae</taxon>
        <taxon>Mycenaceae</taxon>
        <taxon>Mycena</taxon>
    </lineage>
</organism>
<comment type="caution">
    <text evidence="1">The sequence shown here is derived from an EMBL/GenBank/DDBJ whole genome shotgun (WGS) entry which is preliminary data.</text>
</comment>
<name>A0AAD2HT67_9AGAR</name>
<evidence type="ECO:0000313" key="2">
    <source>
        <dbReference type="Proteomes" id="UP001295794"/>
    </source>
</evidence>
<proteinExistence type="predicted"/>
<protein>
    <submittedName>
        <fullName evidence="1">Uncharacterized protein</fullName>
    </submittedName>
</protein>
<dbReference type="AlphaFoldDB" id="A0AAD2HT67"/>
<evidence type="ECO:0000313" key="1">
    <source>
        <dbReference type="EMBL" id="CAK5280609.1"/>
    </source>
</evidence>
<gene>
    <name evidence="1" type="ORF">MYCIT1_LOCUS31135</name>
</gene>
<feature type="non-terminal residue" evidence="1">
    <location>
        <position position="129"/>
    </location>
</feature>
<reference evidence="1" key="1">
    <citation type="submission" date="2023-11" db="EMBL/GenBank/DDBJ databases">
        <authorList>
            <person name="De Vega J J."/>
            <person name="De Vega J J."/>
        </authorList>
    </citation>
    <scope>NUCLEOTIDE SEQUENCE</scope>
</reference>
<dbReference type="Proteomes" id="UP001295794">
    <property type="component" value="Unassembled WGS sequence"/>
</dbReference>
<dbReference type="EMBL" id="CAVNYO010000440">
    <property type="protein sequence ID" value="CAK5280609.1"/>
    <property type="molecule type" value="Genomic_DNA"/>
</dbReference>